<proteinExistence type="predicted"/>
<evidence type="ECO:0000313" key="1">
    <source>
        <dbReference type="EMBL" id="CAF4998279.1"/>
    </source>
</evidence>
<dbReference type="AlphaFoldDB" id="A0A8S3DE82"/>
<accession>A0A8S3DE82</accession>
<reference evidence="1" key="1">
    <citation type="submission" date="2021-02" db="EMBL/GenBank/DDBJ databases">
        <authorList>
            <person name="Nowell W R."/>
        </authorList>
    </citation>
    <scope>NUCLEOTIDE SEQUENCE</scope>
</reference>
<dbReference type="EMBL" id="CAJOBI010203418">
    <property type="protein sequence ID" value="CAF4998279.1"/>
    <property type="molecule type" value="Genomic_DNA"/>
</dbReference>
<organism evidence="1 2">
    <name type="scientific">Rotaria magnacalcarata</name>
    <dbReference type="NCBI Taxonomy" id="392030"/>
    <lineage>
        <taxon>Eukaryota</taxon>
        <taxon>Metazoa</taxon>
        <taxon>Spiralia</taxon>
        <taxon>Gnathifera</taxon>
        <taxon>Rotifera</taxon>
        <taxon>Eurotatoria</taxon>
        <taxon>Bdelloidea</taxon>
        <taxon>Philodinida</taxon>
        <taxon>Philodinidae</taxon>
        <taxon>Rotaria</taxon>
    </lineage>
</organism>
<comment type="caution">
    <text evidence="1">The sequence shown here is derived from an EMBL/GenBank/DDBJ whole genome shotgun (WGS) entry which is preliminary data.</text>
</comment>
<sequence length="34" mass="3986">MGYCTSKWGTVGNPGYRPRLRQFNYHIRSILQNA</sequence>
<evidence type="ECO:0000313" key="2">
    <source>
        <dbReference type="Proteomes" id="UP000676336"/>
    </source>
</evidence>
<protein>
    <submittedName>
        <fullName evidence="1">Uncharacterized protein</fullName>
    </submittedName>
</protein>
<name>A0A8S3DE82_9BILA</name>
<gene>
    <name evidence="1" type="ORF">SMN809_LOCUS56649</name>
</gene>
<feature type="non-terminal residue" evidence="1">
    <location>
        <position position="1"/>
    </location>
</feature>
<dbReference type="Proteomes" id="UP000676336">
    <property type="component" value="Unassembled WGS sequence"/>
</dbReference>